<name>A0A4S8JRR6_MUSBA</name>
<comment type="caution">
    <text evidence="1">The sequence shown here is derived from an EMBL/GenBank/DDBJ whole genome shotgun (WGS) entry which is preliminary data.</text>
</comment>
<evidence type="ECO:0000313" key="2">
    <source>
        <dbReference type="Proteomes" id="UP000317650"/>
    </source>
</evidence>
<protein>
    <submittedName>
        <fullName evidence="1">Uncharacterized protein</fullName>
    </submittedName>
</protein>
<dbReference type="AlphaFoldDB" id="A0A4S8JRR6"/>
<sequence>MKFQRLPVPFAKAIDREYISVRARCGPEHLMSSQTCYLLKLVPKRPESSKKLAADGCLAYLVSRLRLVRYRD</sequence>
<proteinExistence type="predicted"/>
<gene>
    <name evidence="1" type="ORF">C4D60_Mb01t29770</name>
</gene>
<reference evidence="1 2" key="1">
    <citation type="journal article" date="2019" name="Nat. Plants">
        <title>Genome sequencing of Musa balbisiana reveals subgenome evolution and function divergence in polyploid bananas.</title>
        <authorList>
            <person name="Yao X."/>
        </authorList>
    </citation>
    <scope>NUCLEOTIDE SEQUENCE [LARGE SCALE GENOMIC DNA]</scope>
    <source>
        <strain evidence="2">cv. DH-PKW</strain>
        <tissue evidence="1">Leaves</tissue>
    </source>
</reference>
<keyword evidence="2" id="KW-1185">Reference proteome</keyword>
<accession>A0A4S8JRR6</accession>
<evidence type="ECO:0000313" key="1">
    <source>
        <dbReference type="EMBL" id="THU64753.1"/>
    </source>
</evidence>
<dbReference type="EMBL" id="PYDT01000004">
    <property type="protein sequence ID" value="THU64753.1"/>
    <property type="molecule type" value="Genomic_DNA"/>
</dbReference>
<organism evidence="1 2">
    <name type="scientific">Musa balbisiana</name>
    <name type="common">Banana</name>
    <dbReference type="NCBI Taxonomy" id="52838"/>
    <lineage>
        <taxon>Eukaryota</taxon>
        <taxon>Viridiplantae</taxon>
        <taxon>Streptophyta</taxon>
        <taxon>Embryophyta</taxon>
        <taxon>Tracheophyta</taxon>
        <taxon>Spermatophyta</taxon>
        <taxon>Magnoliopsida</taxon>
        <taxon>Liliopsida</taxon>
        <taxon>Zingiberales</taxon>
        <taxon>Musaceae</taxon>
        <taxon>Musa</taxon>
    </lineage>
</organism>
<dbReference type="Proteomes" id="UP000317650">
    <property type="component" value="Chromosome 1"/>
</dbReference>